<keyword evidence="1" id="KW-0812">Transmembrane</keyword>
<accession>A0A4Y8AJR9</accession>
<dbReference type="RefSeq" id="WP_134334721.1">
    <property type="nucleotide sequence ID" value="NZ_BMCZ01000001.1"/>
</dbReference>
<evidence type="ECO:0000313" key="3">
    <source>
        <dbReference type="EMBL" id="MBB3968095.1"/>
    </source>
</evidence>
<evidence type="ECO:0000313" key="4">
    <source>
        <dbReference type="EMBL" id="TEW68882.1"/>
    </source>
</evidence>
<dbReference type="Proteomes" id="UP000583101">
    <property type="component" value="Unassembled WGS sequence"/>
</dbReference>
<sequence>MSWLKNMGGFIGYIIGALVILPLLLIGYNYFFINKNNVSKYIDGYLKNSTEVIVQVPAYDKSSLPNDDIYVTKSYTTSMQAKNMGRDGSKKTRIYYRLVLDSNTKKYFQITMFDLTNGFFGAIDNNVVYLKVNKDDLANSKYGTKDKPILAFSVRGADKPLTELRATNDNPGGSNVNIDTPPEQYQYNAFMYLTYVMSKGDFKARFK</sequence>
<protein>
    <recommendedName>
        <fullName evidence="2">DUF8188 domain-containing protein</fullName>
    </recommendedName>
</protein>
<name>A0A4Y8AJR9_9SPHI</name>
<dbReference type="OrthoDB" id="761145at2"/>
<evidence type="ECO:0000313" key="5">
    <source>
        <dbReference type="Proteomes" id="UP000297248"/>
    </source>
</evidence>
<feature type="transmembrane region" description="Helical" evidence="1">
    <location>
        <begin position="12"/>
        <end position="32"/>
    </location>
</feature>
<evidence type="ECO:0000256" key="1">
    <source>
        <dbReference type="SAM" id="Phobius"/>
    </source>
</evidence>
<reference evidence="4 5" key="1">
    <citation type="journal article" date="2016" name="Int. J. Syst. Evol. Microbiol.">
        <title>Proposal of Mucilaginibacter phyllosphaerae sp. nov. isolated from the phyllosphere of Galium album.</title>
        <authorList>
            <person name="Aydogan E.L."/>
            <person name="Busse H.J."/>
            <person name="Moser G."/>
            <person name="Muller C."/>
            <person name="Kampfer P."/>
            <person name="Glaeser S.P."/>
        </authorList>
    </citation>
    <scope>NUCLEOTIDE SEQUENCE [LARGE SCALE GENOMIC DNA]</scope>
    <source>
        <strain evidence="4 5">PP-F2FG21</strain>
    </source>
</reference>
<organism evidence="4 5">
    <name type="scientific">Mucilaginibacter phyllosphaerae</name>
    <dbReference type="NCBI Taxonomy" id="1812349"/>
    <lineage>
        <taxon>Bacteria</taxon>
        <taxon>Pseudomonadati</taxon>
        <taxon>Bacteroidota</taxon>
        <taxon>Sphingobacteriia</taxon>
        <taxon>Sphingobacteriales</taxon>
        <taxon>Sphingobacteriaceae</taxon>
        <taxon>Mucilaginibacter</taxon>
    </lineage>
</organism>
<dbReference type="AlphaFoldDB" id="A0A4Y8AJR9"/>
<gene>
    <name evidence="4" type="ORF">E2R65_01600</name>
    <name evidence="3" type="ORF">GGR35_000681</name>
</gene>
<keyword evidence="1" id="KW-0472">Membrane</keyword>
<dbReference type="EMBL" id="JACIEG010000001">
    <property type="protein sequence ID" value="MBB3968095.1"/>
    <property type="molecule type" value="Genomic_DNA"/>
</dbReference>
<reference evidence="3 6" key="3">
    <citation type="submission" date="2020-08" db="EMBL/GenBank/DDBJ databases">
        <title>Genomic Encyclopedia of Type Strains, Phase IV (KMG-IV): sequencing the most valuable type-strain genomes for metagenomic binning, comparative biology and taxonomic classification.</title>
        <authorList>
            <person name="Goeker M."/>
        </authorList>
    </citation>
    <scope>NUCLEOTIDE SEQUENCE [LARGE SCALE GENOMIC DNA]</scope>
    <source>
        <strain evidence="3 6">DSM 100995</strain>
    </source>
</reference>
<comment type="caution">
    <text evidence="4">The sequence shown here is derived from an EMBL/GenBank/DDBJ whole genome shotgun (WGS) entry which is preliminary data.</text>
</comment>
<dbReference type="Pfam" id="PF26603">
    <property type="entry name" value="DUF8188"/>
    <property type="match status" value="1"/>
</dbReference>
<keyword evidence="6" id="KW-1185">Reference proteome</keyword>
<dbReference type="EMBL" id="SNQG01000001">
    <property type="protein sequence ID" value="TEW68882.1"/>
    <property type="molecule type" value="Genomic_DNA"/>
</dbReference>
<evidence type="ECO:0000313" key="6">
    <source>
        <dbReference type="Proteomes" id="UP000583101"/>
    </source>
</evidence>
<reference evidence="4" key="2">
    <citation type="submission" date="2019-03" db="EMBL/GenBank/DDBJ databases">
        <authorList>
            <person name="Yan Y.-Q."/>
            <person name="Du Z.-J."/>
        </authorList>
    </citation>
    <scope>NUCLEOTIDE SEQUENCE</scope>
    <source>
        <strain evidence="4">PP-F2FG21</strain>
    </source>
</reference>
<dbReference type="InterPro" id="IPR058501">
    <property type="entry name" value="DUF8188"/>
</dbReference>
<dbReference type="Proteomes" id="UP000297248">
    <property type="component" value="Unassembled WGS sequence"/>
</dbReference>
<proteinExistence type="predicted"/>
<feature type="domain" description="DUF8188" evidence="2">
    <location>
        <begin position="38"/>
        <end position="206"/>
    </location>
</feature>
<evidence type="ECO:0000259" key="2">
    <source>
        <dbReference type="Pfam" id="PF26603"/>
    </source>
</evidence>
<keyword evidence="1" id="KW-1133">Transmembrane helix</keyword>